<dbReference type="HOGENOM" id="CLU_2395553_0_0_5"/>
<dbReference type="AlphaFoldDB" id="A0A067Z1Y6"/>
<accession>A0A067Z1Y6</accession>
<evidence type="ECO:0000313" key="1">
    <source>
        <dbReference type="EMBL" id="AHK70403.1"/>
    </source>
</evidence>
<name>A0A067Z1Y6_GLUOY</name>
<protein>
    <submittedName>
        <fullName evidence="1">Uncharacterized protein</fullName>
    </submittedName>
</protein>
<reference evidence="1 2" key="1">
    <citation type="journal article" date="2015" name="Appl. Microbiol. Biotechnol.">
        <title>The consequence of an additional NADH dehydrogenase paralog on the growth of Gluconobacter oxydans DSM3504.</title>
        <authorList>
            <person name="Kostner D."/>
            <person name="Luchterhand B."/>
            <person name="Junker A."/>
            <person name="Volland S."/>
            <person name="Daniel R."/>
            <person name="Buchs J."/>
            <person name="Liebl W."/>
            <person name="Ehrenreich A."/>
        </authorList>
    </citation>
    <scope>NUCLEOTIDE SEQUENCE [LARGE SCALE GENOMIC DNA]</scope>
    <source>
        <strain evidence="1">DSM 3504</strain>
    </source>
</reference>
<sequence length="93" mass="10597">MPFQPVLRDDETPVIAQFRQSEPFQPLQTGLVFQPCRSPRRRTQQKPVQRRAAARLQIRLVIGFSSGCVGHEFASIASLRHRQDKTPSDTLRG</sequence>
<dbReference type="EMBL" id="CP004373">
    <property type="protein sequence ID" value="AHK70403.1"/>
    <property type="molecule type" value="Genomic_DNA"/>
</dbReference>
<dbReference type="Proteomes" id="UP000031656">
    <property type="component" value="Chromosome"/>
</dbReference>
<dbReference type="KEGG" id="goy:GLS_c04870"/>
<evidence type="ECO:0000313" key="2">
    <source>
        <dbReference type="Proteomes" id="UP000031656"/>
    </source>
</evidence>
<proteinExistence type="predicted"/>
<organism evidence="1 2">
    <name type="scientific">Gluconobacter oxydans DSM 3504</name>
    <dbReference type="NCBI Taxonomy" id="1288313"/>
    <lineage>
        <taxon>Bacteria</taxon>
        <taxon>Pseudomonadati</taxon>
        <taxon>Pseudomonadota</taxon>
        <taxon>Alphaproteobacteria</taxon>
        <taxon>Acetobacterales</taxon>
        <taxon>Acetobacteraceae</taxon>
        <taxon>Gluconobacter</taxon>
    </lineage>
</organism>
<gene>
    <name evidence="1" type="ORF">GLS_c04870</name>
</gene>